<keyword evidence="3" id="KW-0732">Signal</keyword>
<protein>
    <recommendedName>
        <fullName evidence="5">WxxW domain-containing protein</fullName>
    </recommendedName>
</protein>
<name>A0ABD0J9K5_9CAEN</name>
<evidence type="ECO:0000256" key="4">
    <source>
        <dbReference type="ARBA" id="ARBA00023180"/>
    </source>
</evidence>
<sequence length="145" mass="16098">MEGGITCRETDSKGTSSDSQTFYLLHGIQKEDYKEQSANLGQRERGWSQWYSSDSPGLNGVDNETVSRIALVFDLPCRPSEVEEAECREIGTNESFSDLPQVNGNALLIPCNASGLVCRDEDQLPELGRIKCFDYEIRILCGPLS</sequence>
<evidence type="ECO:0000256" key="2">
    <source>
        <dbReference type="ARBA" id="ARBA00022525"/>
    </source>
</evidence>
<comment type="caution">
    <text evidence="6">The sequence shown here is derived from an EMBL/GenBank/DDBJ whole genome shotgun (WGS) entry which is preliminary data.</text>
</comment>
<dbReference type="AlphaFoldDB" id="A0ABD0J9K5"/>
<evidence type="ECO:0000259" key="5">
    <source>
        <dbReference type="Pfam" id="PF13330"/>
    </source>
</evidence>
<proteinExistence type="predicted"/>
<feature type="domain" description="WxxW" evidence="5">
    <location>
        <begin position="47"/>
        <end position="141"/>
    </location>
</feature>
<feature type="non-terminal residue" evidence="6">
    <location>
        <position position="145"/>
    </location>
</feature>
<dbReference type="GO" id="GO:0005576">
    <property type="term" value="C:extracellular region"/>
    <property type="evidence" value="ECO:0007669"/>
    <property type="project" value="UniProtKB-SubCell"/>
</dbReference>
<dbReference type="Pfam" id="PF13330">
    <property type="entry name" value="Mucin2_WxxW"/>
    <property type="match status" value="1"/>
</dbReference>
<dbReference type="InterPro" id="IPR025155">
    <property type="entry name" value="WxxW_domain"/>
</dbReference>
<evidence type="ECO:0000313" key="7">
    <source>
        <dbReference type="Proteomes" id="UP001519460"/>
    </source>
</evidence>
<keyword evidence="7" id="KW-1185">Reference proteome</keyword>
<dbReference type="Proteomes" id="UP001519460">
    <property type="component" value="Unassembled WGS sequence"/>
</dbReference>
<evidence type="ECO:0000256" key="3">
    <source>
        <dbReference type="ARBA" id="ARBA00022729"/>
    </source>
</evidence>
<evidence type="ECO:0000256" key="1">
    <source>
        <dbReference type="ARBA" id="ARBA00004613"/>
    </source>
</evidence>
<reference evidence="6 7" key="1">
    <citation type="journal article" date="2023" name="Sci. Data">
        <title>Genome assembly of the Korean intertidal mud-creeper Batillaria attramentaria.</title>
        <authorList>
            <person name="Patra A.K."/>
            <person name="Ho P.T."/>
            <person name="Jun S."/>
            <person name="Lee S.J."/>
            <person name="Kim Y."/>
            <person name="Won Y.J."/>
        </authorList>
    </citation>
    <scope>NUCLEOTIDE SEQUENCE [LARGE SCALE GENOMIC DNA]</scope>
    <source>
        <strain evidence="6">Wonlab-2016</strain>
    </source>
</reference>
<evidence type="ECO:0000313" key="6">
    <source>
        <dbReference type="EMBL" id="KAK7466803.1"/>
    </source>
</evidence>
<keyword evidence="4" id="KW-0325">Glycoprotein</keyword>
<keyword evidence="2" id="KW-0964">Secreted</keyword>
<comment type="subcellular location">
    <subcellularLocation>
        <location evidence="1">Secreted</location>
    </subcellularLocation>
</comment>
<organism evidence="6 7">
    <name type="scientific">Batillaria attramentaria</name>
    <dbReference type="NCBI Taxonomy" id="370345"/>
    <lineage>
        <taxon>Eukaryota</taxon>
        <taxon>Metazoa</taxon>
        <taxon>Spiralia</taxon>
        <taxon>Lophotrochozoa</taxon>
        <taxon>Mollusca</taxon>
        <taxon>Gastropoda</taxon>
        <taxon>Caenogastropoda</taxon>
        <taxon>Sorbeoconcha</taxon>
        <taxon>Cerithioidea</taxon>
        <taxon>Batillariidae</taxon>
        <taxon>Batillaria</taxon>
    </lineage>
</organism>
<accession>A0ABD0J9K5</accession>
<dbReference type="EMBL" id="JACVVK020000545">
    <property type="protein sequence ID" value="KAK7466803.1"/>
    <property type="molecule type" value="Genomic_DNA"/>
</dbReference>
<gene>
    <name evidence="6" type="ORF">BaRGS_00037119</name>
</gene>